<reference evidence="2 3" key="1">
    <citation type="journal article" date="2021" name="Sci. Rep.">
        <title>The genome of the diatom Chaetoceros tenuissimus carries an ancient integrated fragment of an extant virus.</title>
        <authorList>
            <person name="Hongo Y."/>
            <person name="Kimura K."/>
            <person name="Takaki Y."/>
            <person name="Yoshida Y."/>
            <person name="Baba S."/>
            <person name="Kobayashi G."/>
            <person name="Nagasaki K."/>
            <person name="Hano T."/>
            <person name="Tomaru Y."/>
        </authorList>
    </citation>
    <scope>NUCLEOTIDE SEQUENCE [LARGE SCALE GENOMIC DNA]</scope>
    <source>
        <strain evidence="2 3">NIES-3715</strain>
    </source>
</reference>
<evidence type="ECO:0000256" key="1">
    <source>
        <dbReference type="SAM" id="SignalP"/>
    </source>
</evidence>
<keyword evidence="1" id="KW-0732">Signal</keyword>
<feature type="chain" id="PRO_5042226872" evidence="1">
    <location>
        <begin position="23"/>
        <end position="145"/>
    </location>
</feature>
<gene>
    <name evidence="2" type="ORF">CTEN210_04698</name>
</gene>
<dbReference type="Proteomes" id="UP001054902">
    <property type="component" value="Unassembled WGS sequence"/>
</dbReference>
<evidence type="ECO:0000313" key="3">
    <source>
        <dbReference type="Proteomes" id="UP001054902"/>
    </source>
</evidence>
<keyword evidence="3" id="KW-1185">Reference proteome</keyword>
<accession>A0AAD3CLE4</accession>
<organism evidence="2 3">
    <name type="scientific">Chaetoceros tenuissimus</name>
    <dbReference type="NCBI Taxonomy" id="426638"/>
    <lineage>
        <taxon>Eukaryota</taxon>
        <taxon>Sar</taxon>
        <taxon>Stramenopiles</taxon>
        <taxon>Ochrophyta</taxon>
        <taxon>Bacillariophyta</taxon>
        <taxon>Coscinodiscophyceae</taxon>
        <taxon>Chaetocerotophycidae</taxon>
        <taxon>Chaetocerotales</taxon>
        <taxon>Chaetocerotaceae</taxon>
        <taxon>Chaetoceros</taxon>
    </lineage>
</organism>
<name>A0AAD3CLE4_9STRA</name>
<dbReference type="EMBL" id="BLLK01000027">
    <property type="protein sequence ID" value="GFH48222.1"/>
    <property type="molecule type" value="Genomic_DNA"/>
</dbReference>
<protein>
    <submittedName>
        <fullName evidence="2">Uncharacterized protein</fullName>
    </submittedName>
</protein>
<evidence type="ECO:0000313" key="2">
    <source>
        <dbReference type="EMBL" id="GFH48222.1"/>
    </source>
</evidence>
<proteinExistence type="predicted"/>
<comment type="caution">
    <text evidence="2">The sequence shown here is derived from an EMBL/GenBank/DDBJ whole genome shotgun (WGS) entry which is preliminary data.</text>
</comment>
<sequence length="145" mass="16346">MSIIGKLYIVCILSLSLGNVWASLGLRGSTSICPFSDEQLLRSAIRRANTGQLVLEESSCIQENSRISISYCDSYIQRDGMLRCIGYHEWTALQIEKTQALAAIEHRQSWNSFFGTLTEEEFSACWDIINKECAKLDRSRIEATA</sequence>
<dbReference type="AlphaFoldDB" id="A0AAD3CLE4"/>
<feature type="signal peptide" evidence="1">
    <location>
        <begin position="1"/>
        <end position="22"/>
    </location>
</feature>